<sequence length="329" mass="38041">MNEESFSISFTLAEYLRQCTLNHEVEKTRYFEQHFMKKIVVRFCGNVLEKDHDMISMYCRPATDFGTSPPAPNVHLIKKGDSKSFETREDGVSFVVGTLLTLTISGEVPSVTLESIPNSSQPQIADWLTFPVFHDIFFSTDERFYQDIYKTNWEGREISALITLLDRPKLQDHYNRIKFRLLDKHTDSTYLDRQECFFEIPEGHGVLDPYYKDESWKTFAFHVILKPKVRRSYEPRRHIFDFVLIVCDPIPLTHIQSSLKEQPDPLPKVNPPSIHQPQNHPPPVYKHETMSIHATMYNPTNRPPSNPPPFANRGGAVPGAFSTLTPPYN</sequence>
<feature type="compositionally biased region" description="Pro residues" evidence="1">
    <location>
        <begin position="301"/>
        <end position="310"/>
    </location>
</feature>
<keyword evidence="3" id="KW-1185">Reference proteome</keyword>
<dbReference type="Proteomes" id="UP001281761">
    <property type="component" value="Unassembled WGS sequence"/>
</dbReference>
<gene>
    <name evidence="2" type="ORF">BLNAU_10458</name>
</gene>
<comment type="caution">
    <text evidence="2">The sequence shown here is derived from an EMBL/GenBank/DDBJ whole genome shotgun (WGS) entry which is preliminary data.</text>
</comment>
<evidence type="ECO:0000313" key="2">
    <source>
        <dbReference type="EMBL" id="KAK2954607.1"/>
    </source>
</evidence>
<name>A0ABQ9XQ98_9EUKA</name>
<reference evidence="2 3" key="1">
    <citation type="journal article" date="2022" name="bioRxiv">
        <title>Genomics of Preaxostyla Flagellates Illuminates Evolutionary Transitions and the Path Towards Mitochondrial Loss.</title>
        <authorList>
            <person name="Novak L.V.F."/>
            <person name="Treitli S.C."/>
            <person name="Pyrih J."/>
            <person name="Halakuc P."/>
            <person name="Pipaliya S.V."/>
            <person name="Vacek V."/>
            <person name="Brzon O."/>
            <person name="Soukal P."/>
            <person name="Eme L."/>
            <person name="Dacks J.B."/>
            <person name="Karnkowska A."/>
            <person name="Elias M."/>
            <person name="Hampl V."/>
        </authorList>
    </citation>
    <scope>NUCLEOTIDE SEQUENCE [LARGE SCALE GENOMIC DNA]</scope>
    <source>
        <strain evidence="2">NAU3</strain>
        <tissue evidence="2">Gut</tissue>
    </source>
</reference>
<feature type="region of interest" description="Disordered" evidence="1">
    <location>
        <begin position="260"/>
        <end position="329"/>
    </location>
</feature>
<proteinExistence type="predicted"/>
<protein>
    <submittedName>
        <fullName evidence="2">Uncharacterized protein</fullName>
    </submittedName>
</protein>
<dbReference type="EMBL" id="JARBJD010000076">
    <property type="protein sequence ID" value="KAK2954607.1"/>
    <property type="molecule type" value="Genomic_DNA"/>
</dbReference>
<evidence type="ECO:0000256" key="1">
    <source>
        <dbReference type="SAM" id="MobiDB-lite"/>
    </source>
</evidence>
<evidence type="ECO:0000313" key="3">
    <source>
        <dbReference type="Proteomes" id="UP001281761"/>
    </source>
</evidence>
<accession>A0ABQ9XQ98</accession>
<organism evidence="2 3">
    <name type="scientific">Blattamonas nauphoetae</name>
    <dbReference type="NCBI Taxonomy" id="2049346"/>
    <lineage>
        <taxon>Eukaryota</taxon>
        <taxon>Metamonada</taxon>
        <taxon>Preaxostyla</taxon>
        <taxon>Oxymonadida</taxon>
        <taxon>Blattamonas</taxon>
    </lineage>
</organism>